<keyword evidence="2" id="KW-1133">Transmembrane helix</keyword>
<evidence type="ECO:0000313" key="4">
    <source>
        <dbReference type="Proteomes" id="UP000772434"/>
    </source>
</evidence>
<proteinExistence type="predicted"/>
<keyword evidence="4" id="KW-1185">Reference proteome</keyword>
<feature type="transmembrane region" description="Helical" evidence="2">
    <location>
        <begin position="46"/>
        <end position="70"/>
    </location>
</feature>
<gene>
    <name evidence="3" type="ORF">BDP27DRAFT_352870</name>
</gene>
<feature type="region of interest" description="Disordered" evidence="1">
    <location>
        <begin position="190"/>
        <end position="519"/>
    </location>
</feature>
<evidence type="ECO:0000313" key="3">
    <source>
        <dbReference type="EMBL" id="KAF9073031.1"/>
    </source>
</evidence>
<protein>
    <submittedName>
        <fullName evidence="3">Uncharacterized protein</fullName>
    </submittedName>
</protein>
<organism evidence="3 4">
    <name type="scientific">Rhodocollybia butyracea</name>
    <dbReference type="NCBI Taxonomy" id="206335"/>
    <lineage>
        <taxon>Eukaryota</taxon>
        <taxon>Fungi</taxon>
        <taxon>Dikarya</taxon>
        <taxon>Basidiomycota</taxon>
        <taxon>Agaricomycotina</taxon>
        <taxon>Agaricomycetes</taxon>
        <taxon>Agaricomycetidae</taxon>
        <taxon>Agaricales</taxon>
        <taxon>Marasmiineae</taxon>
        <taxon>Omphalotaceae</taxon>
        <taxon>Rhodocollybia</taxon>
    </lineage>
</organism>
<keyword evidence="2" id="KW-0472">Membrane</keyword>
<reference evidence="3" key="1">
    <citation type="submission" date="2020-11" db="EMBL/GenBank/DDBJ databases">
        <authorList>
            <consortium name="DOE Joint Genome Institute"/>
            <person name="Ahrendt S."/>
            <person name="Riley R."/>
            <person name="Andreopoulos W."/>
            <person name="Labutti K."/>
            <person name="Pangilinan J."/>
            <person name="Ruiz-Duenas F.J."/>
            <person name="Barrasa J.M."/>
            <person name="Sanchez-Garcia M."/>
            <person name="Camarero S."/>
            <person name="Miyauchi S."/>
            <person name="Serrano A."/>
            <person name="Linde D."/>
            <person name="Babiker R."/>
            <person name="Drula E."/>
            <person name="Ayuso-Fernandez I."/>
            <person name="Pacheco R."/>
            <person name="Padilla G."/>
            <person name="Ferreira P."/>
            <person name="Barriuso J."/>
            <person name="Kellner H."/>
            <person name="Castanera R."/>
            <person name="Alfaro M."/>
            <person name="Ramirez L."/>
            <person name="Pisabarro A.G."/>
            <person name="Kuo A."/>
            <person name="Tritt A."/>
            <person name="Lipzen A."/>
            <person name="He G."/>
            <person name="Yan M."/>
            <person name="Ng V."/>
            <person name="Cullen D."/>
            <person name="Martin F."/>
            <person name="Rosso M.-N."/>
            <person name="Henrissat B."/>
            <person name="Hibbett D."/>
            <person name="Martinez A.T."/>
            <person name="Grigoriev I.V."/>
        </authorList>
    </citation>
    <scope>NUCLEOTIDE SEQUENCE</scope>
    <source>
        <strain evidence="3">AH 40177</strain>
    </source>
</reference>
<feature type="compositionally biased region" description="Polar residues" evidence="1">
    <location>
        <begin position="504"/>
        <end position="519"/>
    </location>
</feature>
<comment type="caution">
    <text evidence="3">The sequence shown here is derived from an EMBL/GenBank/DDBJ whole genome shotgun (WGS) entry which is preliminary data.</text>
</comment>
<feature type="compositionally biased region" description="Low complexity" evidence="1">
    <location>
        <begin position="123"/>
        <end position="147"/>
    </location>
</feature>
<feature type="compositionally biased region" description="Low complexity" evidence="1">
    <location>
        <begin position="196"/>
        <end position="206"/>
    </location>
</feature>
<name>A0A9P5Q0X7_9AGAR</name>
<feature type="compositionally biased region" description="Basic residues" evidence="1">
    <location>
        <begin position="364"/>
        <end position="377"/>
    </location>
</feature>
<feature type="compositionally biased region" description="Polar residues" evidence="1">
    <location>
        <begin position="221"/>
        <end position="238"/>
    </location>
</feature>
<evidence type="ECO:0000256" key="1">
    <source>
        <dbReference type="SAM" id="MobiDB-lite"/>
    </source>
</evidence>
<keyword evidence="2" id="KW-0812">Transmembrane</keyword>
<feature type="compositionally biased region" description="Polar residues" evidence="1">
    <location>
        <begin position="428"/>
        <end position="441"/>
    </location>
</feature>
<evidence type="ECO:0000256" key="2">
    <source>
        <dbReference type="SAM" id="Phobius"/>
    </source>
</evidence>
<feature type="compositionally biased region" description="Polar residues" evidence="1">
    <location>
        <begin position="271"/>
        <end position="297"/>
    </location>
</feature>
<accession>A0A9P5Q0X7</accession>
<dbReference type="AlphaFoldDB" id="A0A9P5Q0X7"/>
<dbReference type="Proteomes" id="UP000772434">
    <property type="component" value="Unassembled WGS sequence"/>
</dbReference>
<sequence>MVLLRLYWFRFTSEDTASTIPTSTSSSVPGSSMPIASRSSSNNTPVILGAVLGVLVGLMGIVVAIIILNYRRQIAVRFPRLFASRQDEEHQDGRSVMSSSYDHSNEHTVVTTSTTPMRPPPRLASLPSASRSTITTVASPSTQTTTRPPLPPLNTKQLPPTPVEEGPPSALQKGKSMLFSAVSKRFTPAVGPIPQSTSTADSATSSFFPKPLYDDDRGMVSRQQSLRNTPTRSQTNTPDLPKRLGTGAMERGALFPVKPISRPGESRSDVSTDTPQLNTDVEKTSQTSHPLSPSISPVSLKRKGVPPLTIIPETNRSRNSTHSREEKKHVPPLTIIPESNVSRNSIHSKEESSSPTGKRLSGGKSRREKEKRRRHSKMPMTPQGPRPLPIPTSAYGSPLPSATFSTSPDLASPRSPASRKRRPLPQASRVSVQPGSLNLVSPNMPRDRDISSAQQRPQDLDSPPRDIPSAQPRPQDLSSPPREIPSAQPRLQNLASPPRDIPSAPQNLPSLNSIPLSTPSARSGIHNLAFASSRYPSCRCAIA</sequence>
<dbReference type="EMBL" id="JADNRY010000020">
    <property type="protein sequence ID" value="KAF9073031.1"/>
    <property type="molecule type" value="Genomic_DNA"/>
</dbReference>
<feature type="compositionally biased region" description="Polar residues" evidence="1">
    <location>
        <begin position="400"/>
        <end position="409"/>
    </location>
</feature>
<feature type="region of interest" description="Disordered" evidence="1">
    <location>
        <begin position="86"/>
        <end position="171"/>
    </location>
</feature>